<feature type="region of interest" description="Disordered" evidence="1">
    <location>
        <begin position="328"/>
        <end position="362"/>
    </location>
</feature>
<dbReference type="Pfam" id="PF13365">
    <property type="entry name" value="Trypsin_2"/>
    <property type="match status" value="1"/>
</dbReference>
<keyword evidence="4" id="KW-1185">Reference proteome</keyword>
<dbReference type="Gene3D" id="2.40.10.10">
    <property type="entry name" value="Trypsin-like serine proteases"/>
    <property type="match status" value="2"/>
</dbReference>
<dbReference type="Proteomes" id="UP000588098">
    <property type="component" value="Unassembled WGS sequence"/>
</dbReference>
<accession>A0A7W9UX16</accession>
<dbReference type="InterPro" id="IPR043504">
    <property type="entry name" value="Peptidase_S1_PA_chymotrypsin"/>
</dbReference>
<feature type="compositionally biased region" description="Basic and acidic residues" evidence="1">
    <location>
        <begin position="1"/>
        <end position="13"/>
    </location>
</feature>
<feature type="compositionally biased region" description="Pro residues" evidence="1">
    <location>
        <begin position="44"/>
        <end position="60"/>
    </location>
</feature>
<dbReference type="PANTHER" id="PTHR22939:SF130">
    <property type="entry name" value="PERIPLASMIC SERINE ENDOPROTEASE DEGP-LIKE-RELATED"/>
    <property type="match status" value="1"/>
</dbReference>
<dbReference type="AlphaFoldDB" id="A0A7W9UX16"/>
<dbReference type="EC" id="3.4.21.-" evidence="3"/>
<evidence type="ECO:0000256" key="2">
    <source>
        <dbReference type="SAM" id="Phobius"/>
    </source>
</evidence>
<feature type="region of interest" description="Disordered" evidence="1">
    <location>
        <begin position="1"/>
        <end position="87"/>
    </location>
</feature>
<evidence type="ECO:0000313" key="3">
    <source>
        <dbReference type="EMBL" id="MBB5934428.1"/>
    </source>
</evidence>
<dbReference type="GO" id="GO:0006508">
    <property type="term" value="P:proteolysis"/>
    <property type="evidence" value="ECO:0007669"/>
    <property type="project" value="UniProtKB-KW"/>
</dbReference>
<keyword evidence="3" id="KW-0645">Protease</keyword>
<organism evidence="3 4">
    <name type="scientific">Streptomyces zagrosensis</name>
    <dbReference type="NCBI Taxonomy" id="1042984"/>
    <lineage>
        <taxon>Bacteria</taxon>
        <taxon>Bacillati</taxon>
        <taxon>Actinomycetota</taxon>
        <taxon>Actinomycetes</taxon>
        <taxon>Kitasatosporales</taxon>
        <taxon>Streptomycetaceae</taxon>
        <taxon>Streptomyces</taxon>
    </lineage>
</organism>
<keyword evidence="2" id="KW-0812">Transmembrane</keyword>
<dbReference type="PRINTS" id="PR00834">
    <property type="entry name" value="PROTEASES2C"/>
</dbReference>
<reference evidence="3 4" key="1">
    <citation type="submission" date="2020-08" db="EMBL/GenBank/DDBJ databases">
        <title>Genomic Encyclopedia of Type Strains, Phase III (KMG-III): the genomes of soil and plant-associated and newly described type strains.</title>
        <authorList>
            <person name="Whitman W."/>
        </authorList>
    </citation>
    <scope>NUCLEOTIDE SEQUENCE [LARGE SCALE GENOMIC DNA]</scope>
    <source>
        <strain evidence="3 4">CECT 8305</strain>
    </source>
</reference>
<feature type="transmembrane region" description="Helical" evidence="2">
    <location>
        <begin position="150"/>
        <end position="170"/>
    </location>
</feature>
<dbReference type="GO" id="GO:0004252">
    <property type="term" value="F:serine-type endopeptidase activity"/>
    <property type="evidence" value="ECO:0007669"/>
    <property type="project" value="InterPro"/>
</dbReference>
<dbReference type="InterPro" id="IPR001940">
    <property type="entry name" value="Peptidase_S1C"/>
</dbReference>
<dbReference type="GO" id="GO:0030313">
    <property type="term" value="C:cell envelope"/>
    <property type="evidence" value="ECO:0007669"/>
    <property type="project" value="UniProtKB-SubCell"/>
</dbReference>
<dbReference type="EMBL" id="JACHJL010000003">
    <property type="protein sequence ID" value="MBB5934428.1"/>
    <property type="molecule type" value="Genomic_DNA"/>
</dbReference>
<dbReference type="SUPFAM" id="SSF50494">
    <property type="entry name" value="Trypsin-like serine proteases"/>
    <property type="match status" value="1"/>
</dbReference>
<dbReference type="GO" id="GO:0042597">
    <property type="term" value="C:periplasmic space"/>
    <property type="evidence" value="ECO:0007669"/>
    <property type="project" value="TreeGrafter"/>
</dbReference>
<protein>
    <submittedName>
        <fullName evidence="3">Putative serine protease PepD</fullName>
        <ecNumber evidence="3">3.4.21.-</ecNumber>
    </submittedName>
</protein>
<keyword evidence="2" id="KW-0472">Membrane</keyword>
<evidence type="ECO:0000313" key="4">
    <source>
        <dbReference type="Proteomes" id="UP000588098"/>
    </source>
</evidence>
<feature type="compositionally biased region" description="Low complexity" evidence="1">
    <location>
        <begin position="14"/>
        <end position="43"/>
    </location>
</feature>
<dbReference type="PANTHER" id="PTHR22939">
    <property type="entry name" value="SERINE PROTEASE FAMILY S1C HTRA-RELATED"/>
    <property type="match status" value="1"/>
</dbReference>
<name>A0A7W9UX16_9ACTN</name>
<keyword evidence="3" id="KW-0378">Hydrolase</keyword>
<proteinExistence type="predicted"/>
<evidence type="ECO:0000256" key="1">
    <source>
        <dbReference type="SAM" id="MobiDB-lite"/>
    </source>
</evidence>
<comment type="caution">
    <text evidence="3">The sequence shown here is derived from an EMBL/GenBank/DDBJ whole genome shotgun (WGS) entry which is preliminary data.</text>
</comment>
<sequence length="438" mass="41844">MTENIRRDGDHAGSAHSADSAHLAAPAAEHTASYGTSGAQAPAATPPPGRTPPPPAPPVWPAEAETGGYGSPSGSTQDGRGGDTYGGSYGGADGGSFGGAYSGAGGGSHGVGTGGYAAFGADAPPPPLGAHAAGGAADGPARPRGRRTGVLIAAVALVSAVVAGATGALVGSRHDGGSSSTSSASVVAAGATSGASGDVSAVAKAVSPSIVEIAATTAQGQSLGSGVIISGDGDIVTNNHVVAGSDAITVTLSDGTRKKASVVGTDGSKDLALIKLENASGLRAAKLGDSSAVKVGDQVVAIGSPEGLTGTVTSGIVSALDREVTVANADEQEQQGQQPGPQSDGGWPFEFEGREYNGDVGSSKTTYKAIQTDASLNHGNSGGALINMQGEVIGINSSISSPASAAGGSGGSVGLGFAIPSDTVKKDLGSLRGGGTNA</sequence>
<keyword evidence="2" id="KW-1133">Transmembrane helix</keyword>
<gene>
    <name evidence="3" type="ORF">FHS42_001475</name>
</gene>
<dbReference type="InterPro" id="IPR009003">
    <property type="entry name" value="Peptidase_S1_PA"/>
</dbReference>
<dbReference type="RefSeq" id="WP_184569936.1">
    <property type="nucleotide sequence ID" value="NZ_JACHJL010000003.1"/>
</dbReference>